<dbReference type="Gene3D" id="3.30.559.10">
    <property type="entry name" value="Chloramphenicol acetyltransferase-like domain"/>
    <property type="match status" value="2"/>
</dbReference>
<protein>
    <submittedName>
        <fullName evidence="2">Transferase family protein</fullName>
    </submittedName>
</protein>
<gene>
    <name evidence="2" type="ORF">F5Z01DRAFT_669103</name>
</gene>
<dbReference type="GO" id="GO:0044550">
    <property type="term" value="P:secondary metabolite biosynthetic process"/>
    <property type="evidence" value="ECO:0007669"/>
    <property type="project" value="TreeGrafter"/>
</dbReference>
<sequence>MDRLHLAVKPQTFSLSGFDMQGSFANIPYAFFYENAAGADPFLPVSLLKESLSKALIGFPILLGHIRQTATGKISVVVDPNNLNLPEFVDSTCDNISLQDIKSKSFSWDSWPEGVATVGGFAAPAATDGKIRLLNVHAMRLKENSGLILFVNIPHYAVDGSGYFAFIRHWARTSASMLSGQDTSAREDPRLDADRGRIKEFLSVERKALDSISHSMYTTANFFCDTLAWLSPTTLGRLLTKLGSLSSGEAHLFYVSKAKLVELRQSMESHLPSGSRVSDNDILVSLISKTYVQSQPQEEPKPGWFTRAPEKETHFTVRIPSDARPRIGMDGAFTGNLLLPALVRTSMDDLSRPTSPETLASAAMQVRRTIGAIDAPLVAEFYDTVSAHPSSHMRPLAFASGHQTTSMVATSQVRFGMYDADFGLGKPAFVCLTNLFAGSYTMAALMPTAPNQEPGVNVLLTSNAVAMGNMLKNPFWRETVDLLW</sequence>
<organism evidence="2 3">
    <name type="scientific">Emericellopsis atlantica</name>
    <dbReference type="NCBI Taxonomy" id="2614577"/>
    <lineage>
        <taxon>Eukaryota</taxon>
        <taxon>Fungi</taxon>
        <taxon>Dikarya</taxon>
        <taxon>Ascomycota</taxon>
        <taxon>Pezizomycotina</taxon>
        <taxon>Sordariomycetes</taxon>
        <taxon>Hypocreomycetidae</taxon>
        <taxon>Hypocreales</taxon>
        <taxon>Bionectriaceae</taxon>
        <taxon>Emericellopsis</taxon>
    </lineage>
</organism>
<dbReference type="InterPro" id="IPR050317">
    <property type="entry name" value="Plant_Fungal_Acyltransferase"/>
</dbReference>
<comment type="caution">
    <text evidence="2">The sequence shown here is derived from an EMBL/GenBank/DDBJ whole genome shotgun (WGS) entry which is preliminary data.</text>
</comment>
<keyword evidence="3" id="KW-1185">Reference proteome</keyword>
<evidence type="ECO:0000256" key="1">
    <source>
        <dbReference type="ARBA" id="ARBA00022679"/>
    </source>
</evidence>
<dbReference type="RefSeq" id="XP_046113417.1">
    <property type="nucleotide sequence ID" value="XM_046264396.1"/>
</dbReference>
<proteinExistence type="predicted"/>
<evidence type="ECO:0000313" key="2">
    <source>
        <dbReference type="EMBL" id="KAG9249493.1"/>
    </source>
</evidence>
<keyword evidence="1 2" id="KW-0808">Transferase</keyword>
<dbReference type="GO" id="GO:0016747">
    <property type="term" value="F:acyltransferase activity, transferring groups other than amino-acyl groups"/>
    <property type="evidence" value="ECO:0007669"/>
    <property type="project" value="TreeGrafter"/>
</dbReference>
<accession>A0A9P8CJM3</accession>
<dbReference type="Proteomes" id="UP000887229">
    <property type="component" value="Unassembled WGS sequence"/>
</dbReference>
<dbReference type="Pfam" id="PF02458">
    <property type="entry name" value="Transferase"/>
    <property type="match status" value="1"/>
</dbReference>
<dbReference type="PANTHER" id="PTHR31642:SF310">
    <property type="entry name" value="FATTY ALCOHOL:CAFFEOYL-COA ACYLTRANSFERASE"/>
    <property type="match status" value="1"/>
</dbReference>
<dbReference type="AlphaFoldDB" id="A0A9P8CJM3"/>
<name>A0A9P8CJM3_9HYPO</name>
<dbReference type="InterPro" id="IPR023213">
    <property type="entry name" value="CAT-like_dom_sf"/>
</dbReference>
<dbReference type="OrthoDB" id="1862401at2759"/>
<evidence type="ECO:0000313" key="3">
    <source>
        <dbReference type="Proteomes" id="UP000887229"/>
    </source>
</evidence>
<dbReference type="EMBL" id="MU251306">
    <property type="protein sequence ID" value="KAG9249493.1"/>
    <property type="molecule type" value="Genomic_DNA"/>
</dbReference>
<dbReference type="PANTHER" id="PTHR31642">
    <property type="entry name" value="TRICHOTHECENE 3-O-ACETYLTRANSFERASE"/>
    <property type="match status" value="1"/>
</dbReference>
<dbReference type="GeneID" id="70295299"/>
<reference evidence="2" key="1">
    <citation type="journal article" date="2021" name="IMA Fungus">
        <title>Genomic characterization of three marine fungi, including Emericellopsis atlantica sp. nov. with signatures of a generalist lifestyle and marine biomass degradation.</title>
        <authorList>
            <person name="Hagestad O.C."/>
            <person name="Hou L."/>
            <person name="Andersen J.H."/>
            <person name="Hansen E.H."/>
            <person name="Altermark B."/>
            <person name="Li C."/>
            <person name="Kuhnert E."/>
            <person name="Cox R.J."/>
            <person name="Crous P.W."/>
            <person name="Spatafora J.W."/>
            <person name="Lail K."/>
            <person name="Amirebrahimi M."/>
            <person name="Lipzen A."/>
            <person name="Pangilinan J."/>
            <person name="Andreopoulos W."/>
            <person name="Hayes R.D."/>
            <person name="Ng V."/>
            <person name="Grigoriev I.V."/>
            <person name="Jackson S.A."/>
            <person name="Sutton T.D.S."/>
            <person name="Dobson A.D.W."/>
            <person name="Rama T."/>
        </authorList>
    </citation>
    <scope>NUCLEOTIDE SEQUENCE</scope>
    <source>
        <strain evidence="2">TS7</strain>
    </source>
</reference>